<gene>
    <name evidence="1" type="ORF">BTMF_LOCUS10830</name>
</gene>
<dbReference type="AlphaFoldDB" id="A0A0R3QYJ4"/>
<protein>
    <submittedName>
        <fullName evidence="3">TPX2_importin domain-containing protein</fullName>
    </submittedName>
</protein>
<dbReference type="Proteomes" id="UP000280834">
    <property type="component" value="Unassembled WGS sequence"/>
</dbReference>
<evidence type="ECO:0000313" key="2">
    <source>
        <dbReference type="Proteomes" id="UP000280834"/>
    </source>
</evidence>
<dbReference type="STRING" id="42155.A0A0R3QYJ4"/>
<dbReference type="EMBL" id="UZAG01017845">
    <property type="protein sequence ID" value="VDO36942.1"/>
    <property type="molecule type" value="Genomic_DNA"/>
</dbReference>
<evidence type="ECO:0000313" key="1">
    <source>
        <dbReference type="EMBL" id="VDO36942.1"/>
    </source>
</evidence>
<dbReference type="WBParaSite" id="BTMF_0001281801-mRNA-1">
    <property type="protein sequence ID" value="BTMF_0001281801-mRNA-1"/>
    <property type="gene ID" value="BTMF_0001281801"/>
</dbReference>
<proteinExistence type="predicted"/>
<keyword evidence="2" id="KW-1185">Reference proteome</keyword>
<organism evidence="3">
    <name type="scientific">Brugia timori</name>
    <dbReference type="NCBI Taxonomy" id="42155"/>
    <lineage>
        <taxon>Eukaryota</taxon>
        <taxon>Metazoa</taxon>
        <taxon>Ecdysozoa</taxon>
        <taxon>Nematoda</taxon>
        <taxon>Chromadorea</taxon>
        <taxon>Rhabditida</taxon>
        <taxon>Spirurina</taxon>
        <taxon>Spiruromorpha</taxon>
        <taxon>Filarioidea</taxon>
        <taxon>Onchocercidae</taxon>
        <taxon>Brugia</taxon>
    </lineage>
</organism>
<accession>A0A0R3QYJ4</accession>
<reference evidence="3" key="1">
    <citation type="submission" date="2017-02" db="UniProtKB">
        <authorList>
            <consortium name="WormBaseParasite"/>
        </authorList>
    </citation>
    <scope>IDENTIFICATION</scope>
</reference>
<reference evidence="1 2" key="2">
    <citation type="submission" date="2018-11" db="EMBL/GenBank/DDBJ databases">
        <authorList>
            <consortium name="Pathogen Informatics"/>
        </authorList>
    </citation>
    <scope>NUCLEOTIDE SEQUENCE [LARGE SCALE GENOMIC DNA]</scope>
</reference>
<name>A0A0R3QYJ4_9BILA</name>
<sequence length="157" mass="17931">MVRKKRGWIECILNSSSKIIFLFQELLHLLATDISKDKSQQFMMRDASQKISPSDFSFTLTDKDKPSSSTVKTTQITAARKVVGNLLAPLECHHSSSPSFTFIPQKNSFSSLLAAGEKEFQNFMCYKKASYEVSEKRETHQPRLIPYSFRKAKKEAK</sequence>
<evidence type="ECO:0000313" key="3">
    <source>
        <dbReference type="WBParaSite" id="BTMF_0001281801-mRNA-1"/>
    </source>
</evidence>